<dbReference type="PANTHER" id="PTHR10579">
    <property type="entry name" value="CALCIUM-ACTIVATED CHLORIDE CHANNEL REGULATOR"/>
    <property type="match status" value="1"/>
</dbReference>
<dbReference type="RGD" id="1304894">
    <property type="gene designation" value="Clca2"/>
</dbReference>
<evidence type="ECO:0000256" key="10">
    <source>
        <dbReference type="ARBA" id="ARBA00023214"/>
    </source>
</evidence>
<dbReference type="InterPro" id="IPR004727">
    <property type="entry name" value="CLCA_chordata"/>
</dbReference>
<dbReference type="PaxDb" id="10116-ENSRNOP00000018435"/>
<evidence type="ECO:0000259" key="12">
    <source>
        <dbReference type="PROSITE" id="PS50234"/>
    </source>
</evidence>
<reference evidence="13" key="1">
    <citation type="submission" date="2024-01" db="EMBL/GenBank/DDBJ databases">
        <title>GRCr8: a new rat reference genome assembly contstructed from accurate long reads and long range scaffolding.</title>
        <authorList>
            <person name="Doris P.A."/>
            <person name="Kalbfleisch T."/>
            <person name="Li K."/>
            <person name="Howe K."/>
            <person name="Wood J."/>
        </authorList>
    </citation>
    <scope>NUCLEOTIDE SEQUENCE [LARGE SCALE GENOMIC DNA]</scope>
    <source>
        <strain evidence="13">Brown Norway</strain>
    </source>
</reference>
<dbReference type="InterPro" id="IPR002035">
    <property type="entry name" value="VWF_A"/>
</dbReference>
<keyword evidence="11" id="KW-1133">Transmembrane helix</keyword>
<dbReference type="GO" id="GO:0005229">
    <property type="term" value="F:intracellularly calcium-gated chloride channel activity"/>
    <property type="evidence" value="ECO:0000318"/>
    <property type="project" value="GO_Central"/>
</dbReference>
<organism evidence="13 14">
    <name type="scientific">Rattus norvegicus</name>
    <name type="common">Rat</name>
    <dbReference type="NCBI Taxonomy" id="10116"/>
    <lineage>
        <taxon>Eukaryota</taxon>
        <taxon>Metazoa</taxon>
        <taxon>Chordata</taxon>
        <taxon>Craniata</taxon>
        <taxon>Vertebrata</taxon>
        <taxon>Euteleostomi</taxon>
        <taxon>Mammalia</taxon>
        <taxon>Eutheria</taxon>
        <taxon>Euarchontoglires</taxon>
        <taxon>Glires</taxon>
        <taxon>Rodentia</taxon>
        <taxon>Myomorpha</taxon>
        <taxon>Muroidea</taxon>
        <taxon>Muridae</taxon>
        <taxon>Murinae</taxon>
        <taxon>Rattus</taxon>
    </lineage>
</organism>
<evidence type="ECO:0000313" key="15">
    <source>
        <dbReference type="RGD" id="1304894"/>
    </source>
</evidence>
<dbReference type="SMART" id="SM00327">
    <property type="entry name" value="VWA"/>
    <property type="match status" value="1"/>
</dbReference>
<comment type="similarity">
    <text evidence="1">Belongs to the CLCR family.</text>
</comment>
<dbReference type="GO" id="GO:0030054">
    <property type="term" value="C:cell junction"/>
    <property type="evidence" value="ECO:0000266"/>
    <property type="project" value="RGD"/>
</dbReference>
<dbReference type="FunCoup" id="D3ZVT7">
    <property type="interactions" value="50"/>
</dbReference>
<dbReference type="GO" id="GO:0031965">
    <property type="term" value="C:nuclear membrane"/>
    <property type="evidence" value="ECO:0000266"/>
    <property type="project" value="RGD"/>
</dbReference>
<dbReference type="Bgee" id="ENSRNOG00000013771">
    <property type="expression patterns" value="Expressed in pancreas and 9 other cell types or tissues"/>
</dbReference>
<evidence type="ECO:0000256" key="5">
    <source>
        <dbReference type="ARBA" id="ARBA00022729"/>
    </source>
</evidence>
<evidence type="ECO:0000256" key="8">
    <source>
        <dbReference type="ARBA" id="ARBA00023049"/>
    </source>
</evidence>
<dbReference type="GO" id="GO:0005654">
    <property type="term" value="C:nucleoplasm"/>
    <property type="evidence" value="ECO:0000266"/>
    <property type="project" value="RGD"/>
</dbReference>
<dbReference type="InterPro" id="IPR013642">
    <property type="entry name" value="CLCA_N"/>
</dbReference>
<keyword evidence="4" id="KW-0479">Metal-binding</keyword>
<keyword evidence="10" id="KW-0868">Chloride</keyword>
<dbReference type="GO" id="GO:0009925">
    <property type="term" value="C:basal plasma membrane"/>
    <property type="evidence" value="ECO:0007669"/>
    <property type="project" value="UniProtKB-SubCell"/>
</dbReference>
<keyword evidence="11" id="KW-0472">Membrane</keyword>
<dbReference type="AGR" id="RGD:1304894"/>
<dbReference type="OrthoDB" id="687730at2759"/>
<protein>
    <submittedName>
        <fullName evidence="13">Chloride channel accessory 2</fullName>
    </submittedName>
</protein>
<dbReference type="GO" id="GO:0005254">
    <property type="term" value="F:chloride channel activity"/>
    <property type="evidence" value="ECO:0000266"/>
    <property type="project" value="RGD"/>
</dbReference>
<dbReference type="SMR" id="D3ZVT7"/>
<dbReference type="STRING" id="10116.ENSRNOP00000018435"/>
<keyword evidence="9" id="KW-0325">Glycoprotein</keyword>
<evidence type="ECO:0000256" key="2">
    <source>
        <dbReference type="ARBA" id="ARBA00022448"/>
    </source>
</evidence>
<dbReference type="GO" id="GO:0070161">
    <property type="term" value="C:anchoring junction"/>
    <property type="evidence" value="ECO:0007669"/>
    <property type="project" value="UniProtKB-SubCell"/>
</dbReference>
<sequence>METRPLQPLKSHREMLPSVTQLSLRLTNLSNIGLCSLRPGTPWGQGPELVFLGAGLKLKENGYDGLLVAINPRVPEDLKLIRNIQEMITEASFYLFNATKRRVFFRSVQILIPATWTAHNYSRVKQESFDKANVLVTEQNGVPGEDPYTLQHRGCGQEGKYIHFTPNFLLNDELAAGYGSRGRVFVHEWAHLRWGVFDEYNSDKPFYVNGRNEIQVTRCSSDITGVFVCEKGLCPHEDCIISKLFREGCTFLYNSTQSATGSIMFMQSLPSVVEFCNEGTHNREAPNLQNRVCSLRSTWDVITGSSDLNHSLPVLGVELPAPPSFSLLQAGDRVVCLVIDVSRKMAEGDRLLRLQQAAELFLMQVVEAHTFVGIVTFDSKGEIRAPLQQINSDDDRKLLVSYLPTTVSTEAETNICAGVKKGFEVVEKQNGRADGSVMILVTSGADEHITNCLLTAMSSGSTIHSMALGSSAARRLGELSHVTGGLEFFIPDPFTSSRMTEAFSGISSGAGDIFQQSLQLESTCETVQPQHQLANTVTVDRAVGNDTFFLVMWQTGGPSEIVLLDPSGRKYNTGDFIINLPFRTASLKIPGTAKHGHWTYTLNNTHHSPQALKVTVASRASSLAVSPATVDAFVERDSTYFPQPVIIYANVRKGLYPILNATVMATVEPEAGDPVVLQLLDEGAGADVIKNDGIYSRYFFSFAVSGRYSLTVHVRHSPSTSTLAHSVPGNHAMYVPGYVTNDNIQMNAPKRTGRRPVKERWDFSRVSSGGSFSVLGVPDGPHPDVFPPCRITDLAAMNVEEDVTLSWTAPGEDFDQGQTTSYEIRMSKSLQRIRDDFDNAILVNSSGLIPQHAGTRETFTFSPKLVTHELEHEPDEEAQETYIVYVALRAMDRSSLRSAVSNIVLVSMSLPPNSAPVVSRDDRILKGVLTIVGLITILCLLLVVSHCTLNRKKRASRKENETKFL</sequence>
<evidence type="ECO:0000256" key="4">
    <source>
        <dbReference type="ARBA" id="ARBA00022723"/>
    </source>
</evidence>
<evidence type="ECO:0000313" key="14">
    <source>
        <dbReference type="Proteomes" id="UP000002494"/>
    </source>
</evidence>
<reference evidence="13" key="2">
    <citation type="submission" date="2025-08" db="UniProtKB">
        <authorList>
            <consortium name="Ensembl"/>
        </authorList>
    </citation>
    <scope>IDENTIFICATION</scope>
    <source>
        <strain evidence="13">Brown Norway</strain>
    </source>
</reference>
<dbReference type="GO" id="GO:0005886">
    <property type="term" value="C:plasma membrane"/>
    <property type="evidence" value="ECO:0000266"/>
    <property type="project" value="RGD"/>
</dbReference>
<evidence type="ECO:0000256" key="9">
    <source>
        <dbReference type="ARBA" id="ARBA00023180"/>
    </source>
</evidence>
<keyword evidence="8" id="KW-0482">Metalloprotease</keyword>
<gene>
    <name evidence="13 15" type="primary">Clca2</name>
</gene>
<reference evidence="13" key="3">
    <citation type="submission" date="2025-09" db="UniProtKB">
        <authorList>
            <consortium name="Ensembl"/>
        </authorList>
    </citation>
    <scope>IDENTIFICATION</scope>
    <source>
        <strain evidence="13">Brown Norway</strain>
    </source>
</reference>
<dbReference type="CTD" id="9635"/>
<dbReference type="AlphaFoldDB" id="D3ZVT7"/>
<dbReference type="Pfam" id="PF08434">
    <property type="entry name" value="CLCA"/>
    <property type="match status" value="1"/>
</dbReference>
<keyword evidence="5" id="KW-0732">Signal</keyword>
<dbReference type="GO" id="GO:0006821">
    <property type="term" value="P:chloride transport"/>
    <property type="evidence" value="ECO:0000266"/>
    <property type="project" value="RGD"/>
</dbReference>
<dbReference type="CDD" id="cd00198">
    <property type="entry name" value="vWFA"/>
    <property type="match status" value="1"/>
</dbReference>
<keyword evidence="11" id="KW-0812">Transmembrane</keyword>
<keyword evidence="7" id="KW-0862">Zinc</keyword>
<keyword evidence="3" id="KW-0645">Protease</keyword>
<evidence type="ECO:0000256" key="1">
    <source>
        <dbReference type="ARBA" id="ARBA00006398"/>
    </source>
</evidence>
<dbReference type="GO" id="GO:0046872">
    <property type="term" value="F:metal ion binding"/>
    <property type="evidence" value="ECO:0007669"/>
    <property type="project" value="UniProtKB-KW"/>
</dbReference>
<dbReference type="Proteomes" id="UP000002494">
    <property type="component" value="Chromosome 2"/>
</dbReference>
<dbReference type="KEGG" id="rno:308016"/>
<dbReference type="GO" id="GO:0008237">
    <property type="term" value="F:metallopeptidase activity"/>
    <property type="evidence" value="ECO:0007669"/>
    <property type="project" value="UniProtKB-KW"/>
</dbReference>
<name>D3ZVT7_RAT</name>
<proteinExistence type="inferred from homology"/>
<dbReference type="Pfam" id="PF13519">
    <property type="entry name" value="VWA_2"/>
    <property type="match status" value="1"/>
</dbReference>
<keyword evidence="6" id="KW-0378">Hydrolase</keyword>
<dbReference type="InterPro" id="IPR036465">
    <property type="entry name" value="vWFA_dom_sf"/>
</dbReference>
<dbReference type="OMA" id="GPICNLK"/>
<dbReference type="Reactome" id="R-RNO-2672351">
    <property type="pathway name" value="Stimuli-sensing channels"/>
</dbReference>
<dbReference type="Ensembl" id="ENSRNOT00000018435.7">
    <property type="protein sequence ID" value="ENSRNOP00000018435.5"/>
    <property type="gene ID" value="ENSRNOG00000013771.7"/>
</dbReference>
<feature type="domain" description="VWFA" evidence="12">
    <location>
        <begin position="334"/>
        <end position="506"/>
    </location>
</feature>
<dbReference type="NCBIfam" id="TIGR00868">
    <property type="entry name" value="hCaCC"/>
    <property type="match status" value="1"/>
</dbReference>
<dbReference type="HOGENOM" id="CLU_005812_0_1_1"/>
<dbReference type="GO" id="GO:0007155">
    <property type="term" value="P:cell adhesion"/>
    <property type="evidence" value="ECO:0007669"/>
    <property type="project" value="UniProtKB-KW"/>
</dbReference>
<dbReference type="PROSITE" id="PS50234">
    <property type="entry name" value="VWFA"/>
    <property type="match status" value="1"/>
</dbReference>
<evidence type="ECO:0000313" key="13">
    <source>
        <dbReference type="Ensembl" id="ENSRNOP00000018435.5"/>
    </source>
</evidence>
<dbReference type="SUPFAM" id="SSF53300">
    <property type="entry name" value="vWA-like"/>
    <property type="match status" value="1"/>
</dbReference>
<dbReference type="GO" id="GO:0005829">
    <property type="term" value="C:cytosol"/>
    <property type="evidence" value="ECO:0000266"/>
    <property type="project" value="RGD"/>
</dbReference>
<evidence type="ECO:0000256" key="11">
    <source>
        <dbReference type="SAM" id="Phobius"/>
    </source>
</evidence>
<keyword evidence="14" id="KW-1185">Reference proteome</keyword>
<dbReference type="InterPro" id="IPR051266">
    <property type="entry name" value="CLCR"/>
</dbReference>
<dbReference type="GeneTree" id="ENSGT00940000161548"/>
<evidence type="ECO:0000256" key="6">
    <source>
        <dbReference type="ARBA" id="ARBA00022801"/>
    </source>
</evidence>
<dbReference type="PANTHER" id="PTHR10579:SF66">
    <property type="entry name" value="CALCIUM-ACTIVATED CHLORIDE CHANNEL REGULATOR 2"/>
    <property type="match status" value="1"/>
</dbReference>
<feature type="transmembrane region" description="Helical" evidence="11">
    <location>
        <begin position="928"/>
        <end position="949"/>
    </location>
</feature>
<dbReference type="eggNOG" id="ENOG502RIMV">
    <property type="taxonomic scope" value="Eukaryota"/>
</dbReference>
<accession>D3ZVT7</accession>
<keyword evidence="2" id="KW-0813">Transport</keyword>
<evidence type="ECO:0000256" key="7">
    <source>
        <dbReference type="ARBA" id="ARBA00022833"/>
    </source>
</evidence>
<dbReference type="GO" id="GO:0015276">
    <property type="term" value="F:ligand-gated monoatomic ion channel activity"/>
    <property type="evidence" value="ECO:0000266"/>
    <property type="project" value="RGD"/>
</dbReference>
<dbReference type="PhosphoSitePlus" id="D3ZVT7"/>
<dbReference type="GO" id="GO:0006508">
    <property type="term" value="P:proteolysis"/>
    <property type="evidence" value="ECO:0007669"/>
    <property type="project" value="UniProtKB-KW"/>
</dbReference>
<evidence type="ECO:0000256" key="3">
    <source>
        <dbReference type="ARBA" id="ARBA00022670"/>
    </source>
</evidence>
<dbReference type="Gene3D" id="3.40.50.410">
    <property type="entry name" value="von Willebrand factor, type A domain"/>
    <property type="match status" value="1"/>
</dbReference>